<dbReference type="InterPro" id="IPR045851">
    <property type="entry name" value="AMP-bd_C_sf"/>
</dbReference>
<keyword evidence="8" id="KW-0511">Multifunctional enzyme</keyword>
<dbReference type="EMBL" id="JAUIQD010000007">
    <property type="protein sequence ID" value="KAK3343633.1"/>
    <property type="molecule type" value="Genomic_DNA"/>
</dbReference>
<dbReference type="Pfam" id="PF08659">
    <property type="entry name" value="KR"/>
    <property type="match status" value="1"/>
</dbReference>
<keyword evidence="5" id="KW-0808">Transferase</keyword>
<dbReference type="GO" id="GO:0016874">
    <property type="term" value="F:ligase activity"/>
    <property type="evidence" value="ECO:0007669"/>
    <property type="project" value="UniProtKB-KW"/>
</dbReference>
<feature type="domain" description="PKS/mFAS DH" evidence="12">
    <location>
        <begin position="945"/>
        <end position="1241"/>
    </location>
</feature>
<dbReference type="GO" id="GO:0006633">
    <property type="term" value="P:fatty acid biosynthetic process"/>
    <property type="evidence" value="ECO:0007669"/>
    <property type="project" value="InterPro"/>
</dbReference>
<dbReference type="Gene3D" id="3.10.129.10">
    <property type="entry name" value="Hotdog Thioesterase"/>
    <property type="match status" value="1"/>
</dbReference>
<dbReference type="SUPFAM" id="SSF52777">
    <property type="entry name" value="CoA-dependent acyltransferases"/>
    <property type="match status" value="2"/>
</dbReference>
<evidence type="ECO:0000256" key="7">
    <source>
        <dbReference type="ARBA" id="ARBA00023002"/>
    </source>
</evidence>
<dbReference type="InterPro" id="IPR036736">
    <property type="entry name" value="ACP-like_sf"/>
</dbReference>
<dbReference type="SMART" id="SM00825">
    <property type="entry name" value="PKS_KS"/>
    <property type="match status" value="1"/>
</dbReference>
<organism evidence="13 14">
    <name type="scientific">Lasiosphaeria hispida</name>
    <dbReference type="NCBI Taxonomy" id="260671"/>
    <lineage>
        <taxon>Eukaryota</taxon>
        <taxon>Fungi</taxon>
        <taxon>Dikarya</taxon>
        <taxon>Ascomycota</taxon>
        <taxon>Pezizomycotina</taxon>
        <taxon>Sordariomycetes</taxon>
        <taxon>Sordariomycetidae</taxon>
        <taxon>Sordariales</taxon>
        <taxon>Lasiosphaeriaceae</taxon>
        <taxon>Lasiosphaeria</taxon>
    </lineage>
</organism>
<dbReference type="PROSITE" id="PS00606">
    <property type="entry name" value="KS3_1"/>
    <property type="match status" value="1"/>
</dbReference>
<evidence type="ECO:0000259" key="10">
    <source>
        <dbReference type="PROSITE" id="PS50075"/>
    </source>
</evidence>
<evidence type="ECO:0000313" key="14">
    <source>
        <dbReference type="Proteomes" id="UP001275084"/>
    </source>
</evidence>
<dbReference type="InterPro" id="IPR020841">
    <property type="entry name" value="PKS_Beta-ketoAc_synthase_dom"/>
</dbReference>
<dbReference type="GO" id="GO:0016491">
    <property type="term" value="F:oxidoreductase activity"/>
    <property type="evidence" value="ECO:0007669"/>
    <property type="project" value="UniProtKB-KW"/>
</dbReference>
<proteinExistence type="predicted"/>
<dbReference type="Gene3D" id="3.40.50.12780">
    <property type="entry name" value="N-terminal domain of ligase-like"/>
    <property type="match status" value="1"/>
</dbReference>
<dbReference type="Pfam" id="PF00698">
    <property type="entry name" value="Acyl_transf_1"/>
    <property type="match status" value="1"/>
</dbReference>
<dbReference type="GO" id="GO:0008168">
    <property type="term" value="F:methyltransferase activity"/>
    <property type="evidence" value="ECO:0007669"/>
    <property type="project" value="UniProtKB-KW"/>
</dbReference>
<evidence type="ECO:0000259" key="11">
    <source>
        <dbReference type="PROSITE" id="PS52004"/>
    </source>
</evidence>
<dbReference type="InterPro" id="IPR001242">
    <property type="entry name" value="Condensation_dom"/>
</dbReference>
<comment type="caution">
    <text evidence="13">The sequence shown here is derived from an EMBL/GenBank/DDBJ whole genome shotgun (WGS) entry which is preliminary data.</text>
</comment>
<dbReference type="Gene3D" id="3.40.50.720">
    <property type="entry name" value="NAD(P)-binding Rossmann-like Domain"/>
    <property type="match status" value="2"/>
</dbReference>
<evidence type="ECO:0000256" key="8">
    <source>
        <dbReference type="ARBA" id="ARBA00023268"/>
    </source>
</evidence>
<evidence type="ECO:0000256" key="3">
    <source>
        <dbReference type="ARBA" id="ARBA00022598"/>
    </source>
</evidence>
<dbReference type="SMART" id="SM00823">
    <property type="entry name" value="PKS_PP"/>
    <property type="match status" value="2"/>
</dbReference>
<evidence type="ECO:0000256" key="4">
    <source>
        <dbReference type="ARBA" id="ARBA00022603"/>
    </source>
</evidence>
<dbReference type="Pfam" id="PF02801">
    <property type="entry name" value="Ketoacyl-synt_C"/>
    <property type="match status" value="1"/>
</dbReference>
<protein>
    <submittedName>
        <fullName evidence="13">Polyketide synthase</fullName>
    </submittedName>
</protein>
<dbReference type="Pfam" id="PF00109">
    <property type="entry name" value="ketoacyl-synt"/>
    <property type="match status" value="1"/>
</dbReference>
<dbReference type="SUPFAM" id="SSF53901">
    <property type="entry name" value="Thiolase-like"/>
    <property type="match status" value="1"/>
</dbReference>
<dbReference type="InterPro" id="IPR020806">
    <property type="entry name" value="PKS_PP-bd"/>
</dbReference>
<evidence type="ECO:0000256" key="6">
    <source>
        <dbReference type="ARBA" id="ARBA00022737"/>
    </source>
</evidence>
<dbReference type="GO" id="GO:0031177">
    <property type="term" value="F:phosphopantetheine binding"/>
    <property type="evidence" value="ECO:0007669"/>
    <property type="project" value="InterPro"/>
</dbReference>
<dbReference type="SMART" id="SM00822">
    <property type="entry name" value="PKS_KR"/>
    <property type="match status" value="1"/>
</dbReference>
<accession>A0AAJ0H8U4</accession>
<dbReference type="Pfam" id="PF07993">
    <property type="entry name" value="NAD_binding_4"/>
    <property type="match status" value="1"/>
</dbReference>
<keyword evidence="6" id="KW-0677">Repeat</keyword>
<dbReference type="Gene3D" id="3.30.559.30">
    <property type="entry name" value="Nonribosomal peptide synthetase, condensation domain"/>
    <property type="match status" value="1"/>
</dbReference>
<evidence type="ECO:0000256" key="2">
    <source>
        <dbReference type="ARBA" id="ARBA00022553"/>
    </source>
</evidence>
<dbReference type="GO" id="GO:0044550">
    <property type="term" value="P:secondary metabolite biosynthetic process"/>
    <property type="evidence" value="ECO:0007669"/>
    <property type="project" value="UniProtKB-ARBA"/>
</dbReference>
<dbReference type="GO" id="GO:0032259">
    <property type="term" value="P:methylation"/>
    <property type="evidence" value="ECO:0007669"/>
    <property type="project" value="UniProtKB-KW"/>
</dbReference>
<dbReference type="SUPFAM" id="SSF56801">
    <property type="entry name" value="Acetyl-CoA synthetase-like"/>
    <property type="match status" value="1"/>
</dbReference>
<feature type="region of interest" description="C-terminal hotdog fold" evidence="9">
    <location>
        <begin position="1093"/>
        <end position="1241"/>
    </location>
</feature>
<dbReference type="PROSITE" id="PS52019">
    <property type="entry name" value="PKS_MFAS_DH"/>
    <property type="match status" value="1"/>
</dbReference>
<evidence type="ECO:0000256" key="5">
    <source>
        <dbReference type="ARBA" id="ARBA00022679"/>
    </source>
</evidence>
<dbReference type="SUPFAM" id="SSF52151">
    <property type="entry name" value="FabD/lysophospholipase-like"/>
    <property type="match status" value="1"/>
</dbReference>
<dbReference type="PROSITE" id="PS51257">
    <property type="entry name" value="PROKAR_LIPOPROTEIN"/>
    <property type="match status" value="1"/>
</dbReference>
<dbReference type="InterPro" id="IPR023213">
    <property type="entry name" value="CAT-like_dom_sf"/>
</dbReference>
<dbReference type="Gene3D" id="1.10.1200.10">
    <property type="entry name" value="ACP-like"/>
    <property type="match status" value="2"/>
</dbReference>
<evidence type="ECO:0000256" key="1">
    <source>
        <dbReference type="ARBA" id="ARBA00022450"/>
    </source>
</evidence>
<dbReference type="InterPro" id="IPR057326">
    <property type="entry name" value="KR_dom"/>
</dbReference>
<dbReference type="PROSITE" id="PS52004">
    <property type="entry name" value="KS3_2"/>
    <property type="match status" value="1"/>
</dbReference>
<dbReference type="InterPro" id="IPR032821">
    <property type="entry name" value="PKS_assoc"/>
</dbReference>
<dbReference type="InterPro" id="IPR042099">
    <property type="entry name" value="ANL_N_sf"/>
</dbReference>
<dbReference type="Gene3D" id="3.40.366.10">
    <property type="entry name" value="Malonyl-Coenzyme A Acyl Carrier Protein, domain 2"/>
    <property type="match status" value="1"/>
</dbReference>
<dbReference type="InterPro" id="IPR013120">
    <property type="entry name" value="FAR_NAD-bd"/>
</dbReference>
<evidence type="ECO:0000256" key="9">
    <source>
        <dbReference type="PROSITE-ProRule" id="PRU01363"/>
    </source>
</evidence>
<dbReference type="Pfam" id="PF16197">
    <property type="entry name" value="KAsynt_C_assoc"/>
    <property type="match status" value="1"/>
</dbReference>
<dbReference type="Gene3D" id="3.30.300.30">
    <property type="match status" value="1"/>
</dbReference>
<dbReference type="InterPro" id="IPR009081">
    <property type="entry name" value="PP-bd_ACP"/>
</dbReference>
<dbReference type="InterPro" id="IPR018201">
    <property type="entry name" value="Ketoacyl_synth_AS"/>
</dbReference>
<dbReference type="InterPro" id="IPR014030">
    <property type="entry name" value="Ketoacyl_synth_N"/>
</dbReference>
<dbReference type="Gene3D" id="3.40.47.10">
    <property type="match status" value="1"/>
</dbReference>
<dbReference type="InterPro" id="IPR014043">
    <property type="entry name" value="Acyl_transferase_dom"/>
</dbReference>
<dbReference type="InterPro" id="IPR000873">
    <property type="entry name" value="AMP-dep_synth/lig_dom"/>
</dbReference>
<evidence type="ECO:0000259" key="12">
    <source>
        <dbReference type="PROSITE" id="PS52019"/>
    </source>
</evidence>
<dbReference type="InterPro" id="IPR050091">
    <property type="entry name" value="PKS_NRPS_Biosynth_Enz"/>
</dbReference>
<reference evidence="13" key="2">
    <citation type="submission" date="2023-06" db="EMBL/GenBank/DDBJ databases">
        <authorList>
            <consortium name="Lawrence Berkeley National Laboratory"/>
            <person name="Haridas S."/>
            <person name="Hensen N."/>
            <person name="Bonometti L."/>
            <person name="Westerberg I."/>
            <person name="Brannstrom I.O."/>
            <person name="Guillou S."/>
            <person name="Cros-Aarteil S."/>
            <person name="Calhoun S."/>
            <person name="Kuo A."/>
            <person name="Mondo S."/>
            <person name="Pangilinan J."/>
            <person name="Riley R."/>
            <person name="Labutti K."/>
            <person name="Andreopoulos B."/>
            <person name="Lipzen A."/>
            <person name="Chen C."/>
            <person name="Yanf M."/>
            <person name="Daum C."/>
            <person name="Ng V."/>
            <person name="Clum A."/>
            <person name="Steindorff A."/>
            <person name="Ohm R."/>
            <person name="Martin F."/>
            <person name="Silar P."/>
            <person name="Natvig D."/>
            <person name="Lalanne C."/>
            <person name="Gautier V."/>
            <person name="Ament-Velasquez S.L."/>
            <person name="Kruys A."/>
            <person name="Hutchinson M.I."/>
            <person name="Powell A.J."/>
            <person name="Barry K."/>
            <person name="Miller A.N."/>
            <person name="Grigoriev I.V."/>
            <person name="Debuchy R."/>
            <person name="Gladieux P."/>
            <person name="Thoren M.H."/>
            <person name="Johannesson H."/>
        </authorList>
    </citation>
    <scope>NUCLEOTIDE SEQUENCE</scope>
    <source>
        <strain evidence="13">CBS 955.72</strain>
    </source>
</reference>
<dbReference type="InterPro" id="IPR049900">
    <property type="entry name" value="PKS_mFAS_DH"/>
</dbReference>
<dbReference type="InterPro" id="IPR016036">
    <property type="entry name" value="Malonyl_transacylase_ACP-bd"/>
</dbReference>
<dbReference type="InterPro" id="IPR016035">
    <property type="entry name" value="Acyl_Trfase/lysoPLipase"/>
</dbReference>
<name>A0AAJ0H8U4_9PEZI</name>
<dbReference type="SMART" id="SM00827">
    <property type="entry name" value="PKS_AT"/>
    <property type="match status" value="1"/>
</dbReference>
<dbReference type="Pfam" id="PF00668">
    <property type="entry name" value="Condensation"/>
    <property type="match status" value="1"/>
</dbReference>
<dbReference type="PANTHER" id="PTHR43775:SF37">
    <property type="entry name" value="SI:DKEY-61P9.11"/>
    <property type="match status" value="1"/>
</dbReference>
<dbReference type="GO" id="GO:0004315">
    <property type="term" value="F:3-oxoacyl-[acyl-carrier-protein] synthase activity"/>
    <property type="evidence" value="ECO:0007669"/>
    <property type="project" value="InterPro"/>
</dbReference>
<comment type="caution">
    <text evidence="9">Lacks conserved residue(s) required for the propagation of feature annotation.</text>
</comment>
<gene>
    <name evidence="13" type="ORF">B0T25DRAFT_462727</name>
</gene>
<sequence>MASERPTRSPAMPPIAIIGIACRVPGADSPSELWELLCQSKDAQSEIQRFNGDGFYRPDGGKRKGLTNVTRGYFMNGDVDRFDNAFFSIPPTEASAMDPQQRMLLELTYEALENAGIPLHKFRGTNTGVYTGMTWNDYGISLFRDVDTTPKYMSTGACSAMAANRISYFFDLHGPSFVVDTACSSTMVALHQAVGALQRGEVDMAVVNGANLTLNPDIFVCMSELGFLSPSGRCRTFDAAGDGYVRAEGVLALLLKPLDSAVADGDPVRAVIRGTRLNQDGQTQGITLPSSKAQQENMEKLYNQINLDPADVQYFEAHGTGTAAGDPLEMAAINAVYAPSHSAASSKLVVGSIKSNVGHLEAAAALAGLVKTVLALEHAQIPPQMHFSTPNQKIDFSSVIIPAGSVHAWPSVRRPGEPRRAAINSFGFGGTNGHAVLEEFLVDERRKHEAEYSASSKSAHKRPYLFKLSAATDTILAEMAENISQYIEAKQPRLADLSHTLLARRSTLKKVAFLVAETGEELAESLRKHRFNIVSREEQYQGGGIAFVFTGQGAQWPAMGAELLATSAPFRTTVARCAAVLRDLPDGPDWDAATELCRPKEMSRIYEAALSQPLCTILQIGLVEAWRSWGVRPVAAVGHSSGEIAAAYAAGHLSLRDAVAVAYYRGLYLSPDYTEHEVKVDVQRGGMCAVGLGEKAARRLLSSEGYAGRLALAAVNSPSSCTLSGDEDAILEAVEQCKADGVFCRQLRVDMAYHSHHMLSMAPAYEKAMHAAGVSAMPGTDSCRMFSSVRGREADVDGGGLGPEYWRQNMTSTVQFMAAVDSMVGNVPNLQAFVEVGPHPALKGPLQDTLAGLGGTSFASIPYFSSCVREKPDMVAMLGAVGGIIAAGLEEVLMLESVNATEASGRSQRPRVLTDLPTYTWDHSVSHWAESRVSRNYRMRQQPAHELLGARKHADNPLAVSWRSLISLKQVPWLKDWKVGFIDFFRYESAYLLMLAEAASQMDNRRRQIVELSQIQFHYDYCLSHFDREDATVEFSLDFMTQGAESEFSFVLSAEDKSNSTADGWLQLCSGTLRLLPEIGDSHPGHTNFPGPSHDPQIEKYARSFQFSDLTDVSNLQIDYATAKGDIISTANPTDSYVVPPSAFASILRLPTFAFLKRNLPTNYRLRSVDRVTLRLAAHKTNDTLISRFSASYSAPLNGLASATIHLTTAPSSPDEPETAATPYMTLHNLRYETDGSILTRAPPLESVFLSKKVVPDITYLEPSDTNSPILLDELMDMITHKWPMADIGVAGLGAEAVCSVISLLPGARKGERPIFRSVTVLKGAGEVGLEEVDTERAHFLDREDFEDGESFHMLVITPAWPDRAASVERHLRPDGVLCVTGQIDMEQEPIDGLLGVLGIVSAPNGKSWTLLARLKDNQVPGAMSQAVDSMNVIAPSSSPYDKLLDFSSFTHSLRAISLADPQTAAAEIRTHPAKDTVVLDLGESSLLVNSPAGSALLPWLKAVLESHSSGRGNGVLIWVSMHHTGRPQSAVAGAFIRTLRAEDPALLATSIVFTAGCDGALVSSVLRKVVAATRRGDLETEMIVRDGRLCGLRYLPDDELGVLIGAGVTTPEAREMEISGKKRYRLSHTGGGRVQLLVQPPLAVPAECEGEMLEGRVEIEVEASLIDWEDASRLVPLGSRHASSELGGFFMGKVAGREGGRVLGWASGAHASRLQISRDAIIAVSCRDGEDTADLLCRLAHEFSAVLILEEVGRIREGDVVDVRGVPAPLLATLQQVVEAHNATIGKSDDKAPADLVISYDPASGLAVNDRTVHLRDLVSRRPLSKVVLHGVQLPLQTNLATFQLSSYHDAFKHAAKHPGSAVLLHPQTNKTEKALCWQVSASPTELLFQPDGVYLVIGGLGGLGRYLCAWMVSRGARHIATLSRRGASSPSASSLTRDLASLGATLTILTGDAGNPSDLNAALSRLRRIQLGPIRGCIHMAMILDDSPVATMTPAQWDAPVQAKVATSWNLHEATLDDPLDMFILFSSVVSMTGNRAQASYAVGNAFLNRLAADRRAMGMTGVSVAVPAMRDVGVLVKNDSLLAYFDTAGLAVGGAHELEWLMEAAIRESYRPDGRGFIGMGLQMFATMDGVLQARLDQKQIFWADFAEFGCLMDHKTTGGHELGSGEDGRSLGERLREMSAAGEDGYNMLLRGFTGCLADILGYKVEALDASSPVASYGLDSLNAVACRYWFFKEVGVDVPVFDILGCKSIRELVERAIDKINPTNQRPADSIPEPLKRPADAPRLLSQSQQRLWFLQRFLTDKTVYNLLLVCYIDGTVQDSLLERAWQVLFERHEVLRSYVIDTPDGLQQMPVTDFRFTLDVVQSSGEDYVDQISALTQKARSHIFELEKGELVRCWLLQSSRSAALFIASHHLAWDRASTPVVFSELSTIYQSLVAGQHPESNLQPINFQFADYAYWQNACLSNPSYRDPLITYWTNQLSDIPDAVSLLPLAYTDHRPTIQQHSTLTTSFSLPAVLGQSIKAFCSSLGLTPFMFMTATLGALISRLTGDTDILLGIADGDDRGHSAFDSLVGFTVNMLPLRLRVPSPDATILSVLESFRTTCLEAYAHRALPFDVLLQNLPNLQRSTAHTPVFQVMVNYHMHDSGFKPVSFGEDFCFTGYEHYNARTQADFMLDVEESVDGEMKCGFEFDTALYGIGRIEELGKIYAAFVEGVVKGCGEVKLAKVRVMSKEDERLMESLMTCRIPLGVGGEEKKEEVLFDVLFDRAVAMSPGKLALVDDGIGSGEKRTVTYAQMDCITQKIAQTLIDGGIQHGDVVGLSCEPSVAMVLAMYGILRAGCAYVAVQDVPKERLSGIISDVGTRLAIVDSQQARLRLVACGLDSAKVFDIGNLIRASSERTRTDQAGHVGRKLSPNDPLCCIFTSGSTGKPKGVFLRHGKVRMWQLGYHAEIPHSSNDTLLLASAPTFDLSLVSTFGVIASGSTLLVASREALYSGPKMADNLVNHKVTSTIMTPTQLSSVLSSLSRYRPREWRHLRNLGLGGEPVPHHLIREYYGFVPVENTLWNVYGELKPSVSLTTIRLTINDHNSPLGPPQYPARFCILDQRGNKVPFGVPGELYIGGRSVCAGYIKRPELSDALFLPDPTGEGAAEQHLLYRTGDRSCLDRDGTLVIRGRIGGDRQVKIRGMRTELGEIEVAVRNALESMLSSRGGGSIAGVAVVYRQTDEMLVAYLITGSQDGCENPLATMQQDLARNLRAALQTVLPAHMRPGIYFFVERLPTTVSGKMDYKALAALPLPPPDSTADELSSSSSSPNLTEMQTEIASMWRRVLPVDLGPLVPGDDFFSLGGHSLALLQVQRAVVDLLGVKVPLAGMFANPSLEGMEKLLLHRLAAAQTPNEGGSPRDPDIDWEAEARPPADLTSLMTHRLAMTPVIAQTPKAVILTNASGATGAHVLHELLVKTELEVYCLAESGPNATAAMQAIKNTLQHHGLVADTSRIHAFPGTLAHPTLNLSPADIDMLTAKTHAIFHLASDVLLFGNADRVRAGNLGALRFLLSVALGGTGPPKAFHYLSSWGVPHLQAWNDTVHLSSNKGTTSAGASEEPKVLRDERIMSHIRPGSSRLAYLKVRWACETLLNAVAACLPRATIIRTSMHVGHGGLPRSDVNRRIVEGMLQTGMVPDFKGGMSWVTGEYLAGAVVHLATREEDANADWDHGADKRAEVWHVLPGRDGHVPYRDMVDLLGTGHDERPLRLVQPGEWFAALKERDNAEMSLHAAILEEWCAVGWAPFELDATKTLEVLEREAGIRPGKVDRDLLLRLVVGERGF</sequence>
<reference evidence="13" key="1">
    <citation type="journal article" date="2023" name="Mol. Phylogenet. Evol.">
        <title>Genome-scale phylogeny and comparative genomics of the fungal order Sordariales.</title>
        <authorList>
            <person name="Hensen N."/>
            <person name="Bonometti L."/>
            <person name="Westerberg I."/>
            <person name="Brannstrom I.O."/>
            <person name="Guillou S."/>
            <person name="Cros-Aarteil S."/>
            <person name="Calhoun S."/>
            <person name="Haridas S."/>
            <person name="Kuo A."/>
            <person name="Mondo S."/>
            <person name="Pangilinan J."/>
            <person name="Riley R."/>
            <person name="LaButti K."/>
            <person name="Andreopoulos B."/>
            <person name="Lipzen A."/>
            <person name="Chen C."/>
            <person name="Yan M."/>
            <person name="Daum C."/>
            <person name="Ng V."/>
            <person name="Clum A."/>
            <person name="Steindorff A."/>
            <person name="Ohm R.A."/>
            <person name="Martin F."/>
            <person name="Silar P."/>
            <person name="Natvig D.O."/>
            <person name="Lalanne C."/>
            <person name="Gautier V."/>
            <person name="Ament-Velasquez S.L."/>
            <person name="Kruys A."/>
            <person name="Hutchinson M.I."/>
            <person name="Powell A.J."/>
            <person name="Barry K."/>
            <person name="Miller A.N."/>
            <person name="Grigoriev I.V."/>
            <person name="Debuchy R."/>
            <person name="Gladieux P."/>
            <person name="Hiltunen Thoren M."/>
            <person name="Johannesson H."/>
        </authorList>
    </citation>
    <scope>NUCLEOTIDE SEQUENCE</scope>
    <source>
        <strain evidence="13">CBS 955.72</strain>
    </source>
</reference>
<dbReference type="SUPFAM" id="SSF47336">
    <property type="entry name" value="ACP-like"/>
    <property type="match status" value="2"/>
</dbReference>
<dbReference type="InterPro" id="IPR014031">
    <property type="entry name" value="Ketoacyl_synth_C"/>
</dbReference>
<dbReference type="InterPro" id="IPR036291">
    <property type="entry name" value="NAD(P)-bd_dom_sf"/>
</dbReference>
<dbReference type="Proteomes" id="UP001275084">
    <property type="component" value="Unassembled WGS sequence"/>
</dbReference>
<dbReference type="PANTHER" id="PTHR43775">
    <property type="entry name" value="FATTY ACID SYNTHASE"/>
    <property type="match status" value="1"/>
</dbReference>
<feature type="domain" description="Ketosynthase family 3 (KS3)" evidence="11">
    <location>
        <begin position="12"/>
        <end position="439"/>
    </location>
</feature>
<feature type="domain" description="Carrier" evidence="10">
    <location>
        <begin position="3315"/>
        <end position="3392"/>
    </location>
</feature>
<dbReference type="Pfam" id="PF00550">
    <property type="entry name" value="PP-binding"/>
    <property type="match status" value="2"/>
</dbReference>
<keyword evidence="14" id="KW-1185">Reference proteome</keyword>
<keyword evidence="3" id="KW-0436">Ligase</keyword>
<keyword evidence="2" id="KW-0597">Phosphoprotein</keyword>
<dbReference type="Gene3D" id="3.30.559.10">
    <property type="entry name" value="Chloramphenicol acetyltransferase-like domain"/>
    <property type="match status" value="1"/>
</dbReference>
<dbReference type="Pfam" id="PF00501">
    <property type="entry name" value="AMP-binding"/>
    <property type="match status" value="1"/>
</dbReference>
<feature type="domain" description="Carrier" evidence="10">
    <location>
        <begin position="2188"/>
        <end position="2265"/>
    </location>
</feature>
<dbReference type="CDD" id="cd00833">
    <property type="entry name" value="PKS"/>
    <property type="match status" value="1"/>
</dbReference>
<evidence type="ECO:0000313" key="13">
    <source>
        <dbReference type="EMBL" id="KAK3343633.1"/>
    </source>
</evidence>
<dbReference type="SUPFAM" id="SSF51735">
    <property type="entry name" value="NAD(P)-binding Rossmann-fold domains"/>
    <property type="match status" value="2"/>
</dbReference>
<dbReference type="GO" id="GO:0004312">
    <property type="term" value="F:fatty acid synthase activity"/>
    <property type="evidence" value="ECO:0007669"/>
    <property type="project" value="TreeGrafter"/>
</dbReference>
<keyword evidence="4" id="KW-0489">Methyltransferase</keyword>
<dbReference type="PROSITE" id="PS50075">
    <property type="entry name" value="CARRIER"/>
    <property type="match status" value="2"/>
</dbReference>
<dbReference type="SUPFAM" id="SSF55048">
    <property type="entry name" value="Probable ACP-binding domain of malonyl-CoA ACP transacylase"/>
    <property type="match status" value="1"/>
</dbReference>
<keyword evidence="7" id="KW-0560">Oxidoreductase</keyword>
<dbReference type="InterPro" id="IPR013968">
    <property type="entry name" value="PKS_KR"/>
</dbReference>
<keyword evidence="1" id="KW-0596">Phosphopantetheine</keyword>
<dbReference type="InterPro" id="IPR001227">
    <property type="entry name" value="Ac_transferase_dom_sf"/>
</dbReference>
<feature type="region of interest" description="N-terminal hotdog fold" evidence="9">
    <location>
        <begin position="945"/>
        <end position="1080"/>
    </location>
</feature>
<dbReference type="InterPro" id="IPR016039">
    <property type="entry name" value="Thiolase-like"/>
</dbReference>